<sequence length="130" mass="15001">MAEAELLSDQLLYEFRTMQAMVEIYCKVHHPLKPAKGVCLQCSEFLSYANTRLDRCPYGQQKPTCNKCPVHCYKPHMKQRAREIMMFAGPRMLLPHPIMAIKHLLAERKPAPGLPPEKASNRHFRKVKQG</sequence>
<dbReference type="Proteomes" id="UP001477278">
    <property type="component" value="Unassembled WGS sequence"/>
</dbReference>
<evidence type="ECO:0000313" key="2">
    <source>
        <dbReference type="EMBL" id="MEO3683233.1"/>
    </source>
</evidence>
<comment type="caution">
    <text evidence="2">The sequence shown here is derived from an EMBL/GenBank/DDBJ whole genome shotgun (WGS) entry which is preliminary data.</text>
</comment>
<gene>
    <name evidence="2" type="ORF">ABHN84_13150</name>
</gene>
<evidence type="ECO:0000313" key="3">
    <source>
        <dbReference type="Proteomes" id="UP001477278"/>
    </source>
</evidence>
<protein>
    <submittedName>
        <fullName evidence="2">Nitrous oxide-stimulated promoter family protein</fullName>
    </submittedName>
</protein>
<organism evidence="2 3">
    <name type="scientific">Shewanella vesiculosa</name>
    <dbReference type="NCBI Taxonomy" id="518738"/>
    <lineage>
        <taxon>Bacteria</taxon>
        <taxon>Pseudomonadati</taxon>
        <taxon>Pseudomonadota</taxon>
        <taxon>Gammaproteobacteria</taxon>
        <taxon>Alteromonadales</taxon>
        <taxon>Shewanellaceae</taxon>
        <taxon>Shewanella</taxon>
    </lineage>
</organism>
<dbReference type="NCBIfam" id="NF007715">
    <property type="entry name" value="PRK10410.1-3"/>
    <property type="match status" value="1"/>
</dbReference>
<name>A0ABV0FUE0_9GAMM</name>
<dbReference type="NCBIfam" id="NF007714">
    <property type="entry name" value="PRK10410.1-2"/>
    <property type="match status" value="1"/>
</dbReference>
<dbReference type="EMBL" id="JBDPZN010000005">
    <property type="protein sequence ID" value="MEO3683233.1"/>
    <property type="molecule type" value="Genomic_DNA"/>
</dbReference>
<proteinExistence type="predicted"/>
<keyword evidence="3" id="KW-1185">Reference proteome</keyword>
<reference evidence="2 3" key="1">
    <citation type="submission" date="2024-05" db="EMBL/GenBank/DDBJ databases">
        <title>Genome sequencing of Marine Estuary Bacteria, Shewanella vesiculosa and S. baltica, and Pseudomonas syringae.</title>
        <authorList>
            <person name="Gurung A."/>
            <person name="Maclea K.S."/>
        </authorList>
    </citation>
    <scope>NUCLEOTIDE SEQUENCE [LARGE SCALE GENOMIC DNA]</scope>
    <source>
        <strain evidence="2 3">1A</strain>
    </source>
</reference>
<feature type="region of interest" description="Disordered" evidence="1">
    <location>
        <begin position="110"/>
        <end position="130"/>
    </location>
</feature>
<accession>A0ABV0FUE0</accession>
<dbReference type="InterPro" id="IPR020483">
    <property type="entry name" value="Uncharacterised_YgbA"/>
</dbReference>
<evidence type="ECO:0000256" key="1">
    <source>
        <dbReference type="SAM" id="MobiDB-lite"/>
    </source>
</evidence>
<feature type="compositionally biased region" description="Basic residues" evidence="1">
    <location>
        <begin position="121"/>
        <end position="130"/>
    </location>
</feature>
<dbReference type="Pfam" id="PF11756">
    <property type="entry name" value="YgbA_NO"/>
    <property type="match status" value="1"/>
</dbReference>
<dbReference type="RefSeq" id="WP_347690405.1">
    <property type="nucleotide sequence ID" value="NZ_JBDPZN010000005.1"/>
</dbReference>